<evidence type="ECO:0000313" key="2">
    <source>
        <dbReference type="EMBL" id="HIS94018.1"/>
    </source>
</evidence>
<dbReference type="PANTHER" id="PTHR42883">
    <property type="entry name" value="GLUCOSE-1-PHOSPHATE THYMIDYLTRANSFERASE"/>
    <property type="match status" value="1"/>
</dbReference>
<dbReference type="Gene3D" id="3.90.550.10">
    <property type="entry name" value="Spore Coat Polysaccharide Biosynthesis Protein SpsA, Chain A"/>
    <property type="match status" value="1"/>
</dbReference>
<dbReference type="CDD" id="cd04181">
    <property type="entry name" value="NTP_transferase"/>
    <property type="match status" value="1"/>
</dbReference>
<dbReference type="AlphaFoldDB" id="A0A9D1K8I1"/>
<evidence type="ECO:0000313" key="3">
    <source>
        <dbReference type="Proteomes" id="UP000824140"/>
    </source>
</evidence>
<proteinExistence type="predicted"/>
<evidence type="ECO:0000259" key="1">
    <source>
        <dbReference type="Pfam" id="PF00483"/>
    </source>
</evidence>
<dbReference type="Pfam" id="PF00483">
    <property type="entry name" value="NTP_transferase"/>
    <property type="match status" value="1"/>
</dbReference>
<dbReference type="InterPro" id="IPR005835">
    <property type="entry name" value="NTP_transferase_dom"/>
</dbReference>
<feature type="domain" description="Nucleotidyl transferase" evidence="1">
    <location>
        <begin position="2"/>
        <end position="242"/>
    </location>
</feature>
<name>A0A9D1K8I1_9FIRM</name>
<sequence length="248" mass="27948">MKAIILAAGYATRLYPLTKDMPKALLPVAGRTILDRLLDGMRAIPEMDHIHLVTNHRFAPAFEKWRQAAQTHCPITVHDDGTISNEDRLGAVGDIAFVLERARIDDDLFVAASDNLFTFPLSDFAADFRRHGRDLLLGTRIDDVDTLRRYAVATLDGENRVLSLVEKPQEPQSHIGICAIYLYRRDTVPLFPAMISEYRAAGKRPDAPGYFAEWLCKRKEVRVYLAGGECVDIGTVESYREVCGRWTN</sequence>
<dbReference type="SUPFAM" id="SSF53448">
    <property type="entry name" value="Nucleotide-diphospho-sugar transferases"/>
    <property type="match status" value="1"/>
</dbReference>
<dbReference type="EMBL" id="DVJN01000258">
    <property type="protein sequence ID" value="HIS94018.1"/>
    <property type="molecule type" value="Genomic_DNA"/>
</dbReference>
<reference evidence="2" key="1">
    <citation type="submission" date="2020-10" db="EMBL/GenBank/DDBJ databases">
        <authorList>
            <person name="Gilroy R."/>
        </authorList>
    </citation>
    <scope>NUCLEOTIDE SEQUENCE</scope>
    <source>
        <strain evidence="2">13766</strain>
    </source>
</reference>
<accession>A0A9D1K8I1</accession>
<comment type="caution">
    <text evidence="2">The sequence shown here is derived from an EMBL/GenBank/DDBJ whole genome shotgun (WGS) entry which is preliminary data.</text>
</comment>
<dbReference type="Proteomes" id="UP000824140">
    <property type="component" value="Unassembled WGS sequence"/>
</dbReference>
<dbReference type="PANTHER" id="PTHR42883:SF2">
    <property type="entry name" value="THYMIDYLYLTRANSFERASE"/>
    <property type="match status" value="1"/>
</dbReference>
<dbReference type="InterPro" id="IPR029044">
    <property type="entry name" value="Nucleotide-diphossugar_trans"/>
</dbReference>
<gene>
    <name evidence="2" type="ORF">IAA84_13485</name>
</gene>
<organism evidence="2 3">
    <name type="scientific">Candidatus Alectryocaccomicrobium excrementavium</name>
    <dbReference type="NCBI Taxonomy" id="2840668"/>
    <lineage>
        <taxon>Bacteria</taxon>
        <taxon>Bacillati</taxon>
        <taxon>Bacillota</taxon>
        <taxon>Clostridia</taxon>
        <taxon>Candidatus Alectryocaccomicrobium</taxon>
    </lineage>
</organism>
<reference evidence="2" key="2">
    <citation type="journal article" date="2021" name="PeerJ">
        <title>Extensive microbial diversity within the chicken gut microbiome revealed by metagenomics and culture.</title>
        <authorList>
            <person name="Gilroy R."/>
            <person name="Ravi A."/>
            <person name="Getino M."/>
            <person name="Pursley I."/>
            <person name="Horton D.L."/>
            <person name="Alikhan N.F."/>
            <person name="Baker D."/>
            <person name="Gharbi K."/>
            <person name="Hall N."/>
            <person name="Watson M."/>
            <person name="Adriaenssens E.M."/>
            <person name="Foster-Nyarko E."/>
            <person name="Jarju S."/>
            <person name="Secka A."/>
            <person name="Antonio M."/>
            <person name="Oren A."/>
            <person name="Chaudhuri R.R."/>
            <person name="La Ragione R."/>
            <person name="Hildebrand F."/>
            <person name="Pallen M.J."/>
        </authorList>
    </citation>
    <scope>NUCLEOTIDE SEQUENCE</scope>
    <source>
        <strain evidence="2">13766</strain>
    </source>
</reference>
<protein>
    <submittedName>
        <fullName evidence="2">Nucleotidyltransferase family protein</fullName>
    </submittedName>
</protein>